<comment type="subcellular location">
    <subcellularLocation>
        <location evidence="1">Membrane</location>
        <topology evidence="1">Multi-pass membrane protein</topology>
    </subcellularLocation>
</comment>
<dbReference type="NCBIfam" id="TIGR00861">
    <property type="entry name" value="MIP"/>
    <property type="match status" value="1"/>
</dbReference>
<dbReference type="InterPro" id="IPR023271">
    <property type="entry name" value="Aquaporin-like"/>
</dbReference>
<dbReference type="OrthoDB" id="3222at2759"/>
<dbReference type="AlphaFoldDB" id="A0A1D2V8P6"/>
<evidence type="ECO:0000256" key="3">
    <source>
        <dbReference type="ARBA" id="ARBA00022448"/>
    </source>
</evidence>
<feature type="transmembrane region" description="Helical" evidence="8">
    <location>
        <begin position="258"/>
        <end position="280"/>
    </location>
</feature>
<dbReference type="InterPro" id="IPR000425">
    <property type="entry name" value="MIP"/>
</dbReference>
<feature type="transmembrane region" description="Helical" evidence="8">
    <location>
        <begin position="234"/>
        <end position="252"/>
    </location>
</feature>
<keyword evidence="3 7" id="KW-0813">Transport</keyword>
<name>A0A1D2V8P6_9ASCO</name>
<organism evidence="9 10">
    <name type="scientific">Ascoidea rubescens DSM 1968</name>
    <dbReference type="NCBI Taxonomy" id="1344418"/>
    <lineage>
        <taxon>Eukaryota</taxon>
        <taxon>Fungi</taxon>
        <taxon>Dikarya</taxon>
        <taxon>Ascomycota</taxon>
        <taxon>Saccharomycotina</taxon>
        <taxon>Saccharomycetes</taxon>
        <taxon>Ascoideaceae</taxon>
        <taxon>Ascoidea</taxon>
    </lineage>
</organism>
<gene>
    <name evidence="9" type="ORF">ASCRUDRAFT_40091</name>
</gene>
<keyword evidence="4 7" id="KW-0812">Transmembrane</keyword>
<dbReference type="PANTHER" id="PTHR43829">
    <property type="entry name" value="AQUAPORIN OR AQUAGLYCEROPORIN RELATED"/>
    <property type="match status" value="1"/>
</dbReference>
<dbReference type="Proteomes" id="UP000095038">
    <property type="component" value="Unassembled WGS sequence"/>
</dbReference>
<evidence type="ECO:0000256" key="2">
    <source>
        <dbReference type="ARBA" id="ARBA00006175"/>
    </source>
</evidence>
<evidence type="ECO:0000313" key="10">
    <source>
        <dbReference type="Proteomes" id="UP000095038"/>
    </source>
</evidence>
<dbReference type="GO" id="GO:0015254">
    <property type="term" value="F:glycerol channel activity"/>
    <property type="evidence" value="ECO:0007669"/>
    <property type="project" value="TreeGrafter"/>
</dbReference>
<evidence type="ECO:0000256" key="5">
    <source>
        <dbReference type="ARBA" id="ARBA00022989"/>
    </source>
</evidence>
<dbReference type="Pfam" id="PF00230">
    <property type="entry name" value="MIP"/>
    <property type="match status" value="1"/>
</dbReference>
<comment type="similarity">
    <text evidence="2 7">Belongs to the MIP/aquaporin (TC 1.A.8) family.</text>
</comment>
<dbReference type="GO" id="GO:0015250">
    <property type="term" value="F:water channel activity"/>
    <property type="evidence" value="ECO:0007669"/>
    <property type="project" value="TreeGrafter"/>
</dbReference>
<dbReference type="GeneID" id="30964628"/>
<keyword evidence="6 8" id="KW-0472">Membrane</keyword>
<dbReference type="PANTHER" id="PTHR43829:SF9">
    <property type="entry name" value="AQUAPORIN-9"/>
    <property type="match status" value="1"/>
</dbReference>
<evidence type="ECO:0000256" key="4">
    <source>
        <dbReference type="ARBA" id="ARBA00022692"/>
    </source>
</evidence>
<dbReference type="Gene3D" id="1.20.1080.10">
    <property type="entry name" value="Glycerol uptake facilitator protein"/>
    <property type="match status" value="1"/>
</dbReference>
<evidence type="ECO:0000313" key="9">
    <source>
        <dbReference type="EMBL" id="ODV57988.1"/>
    </source>
</evidence>
<dbReference type="InParanoid" id="A0A1D2V8P6"/>
<dbReference type="GO" id="GO:0005886">
    <property type="term" value="C:plasma membrane"/>
    <property type="evidence" value="ECO:0007669"/>
    <property type="project" value="TreeGrafter"/>
</dbReference>
<dbReference type="SUPFAM" id="SSF81338">
    <property type="entry name" value="Aquaporin-like"/>
    <property type="match status" value="1"/>
</dbReference>
<dbReference type="InterPro" id="IPR050363">
    <property type="entry name" value="MIP/Aquaporin"/>
</dbReference>
<accession>A0A1D2V8P6</accession>
<evidence type="ECO:0000256" key="8">
    <source>
        <dbReference type="SAM" id="Phobius"/>
    </source>
</evidence>
<dbReference type="EMBL" id="KV454496">
    <property type="protein sequence ID" value="ODV57988.1"/>
    <property type="molecule type" value="Genomic_DNA"/>
</dbReference>
<dbReference type="RefSeq" id="XP_020044295.1">
    <property type="nucleotide sequence ID" value="XM_020190992.1"/>
</dbReference>
<dbReference type="STRING" id="1344418.A0A1D2V8P6"/>
<sequence>MVIGIQSRRIIKVDLENPGKKTHRNTIYKIKECLKPELGEFLGTMVLVTFGDGVVAQVRLSNQNAGNYTSIALGWASAVMLGFVASGGDPGHLNPGVTISAAIFRRFRWKRVPSVILAQLLGGFIGSCVVYATYVGSINQFEGGPDIRSIFGEKETASIFCTFPQSYLTWSQKFISELIPSILLQIGIFSLSDFHGHTSPSNTCLPIGLFILILAIGSSFGFQTGYAINMARDFAPRVAASFLGYGVTMFTAYDHYFWIPIVAPIIGCIIGSIIYDTLIYTGDDSRINQKVFGVTKKMKISSTYF</sequence>
<evidence type="ECO:0000256" key="1">
    <source>
        <dbReference type="ARBA" id="ARBA00004141"/>
    </source>
</evidence>
<dbReference type="PRINTS" id="PR00783">
    <property type="entry name" value="MINTRINSICP"/>
</dbReference>
<reference evidence="10" key="1">
    <citation type="submission" date="2016-05" db="EMBL/GenBank/DDBJ databases">
        <title>Comparative genomics of biotechnologically important yeasts.</title>
        <authorList>
            <consortium name="DOE Joint Genome Institute"/>
            <person name="Riley R."/>
            <person name="Haridas S."/>
            <person name="Wolfe K.H."/>
            <person name="Lopes M.R."/>
            <person name="Hittinger C.T."/>
            <person name="Goker M."/>
            <person name="Salamov A."/>
            <person name="Wisecaver J."/>
            <person name="Long T.M."/>
            <person name="Aerts A.L."/>
            <person name="Barry K."/>
            <person name="Choi C."/>
            <person name="Clum A."/>
            <person name="Coughlan A.Y."/>
            <person name="Deshpande S."/>
            <person name="Douglass A.P."/>
            <person name="Hanson S.J."/>
            <person name="Klenk H.-P."/>
            <person name="Labutti K."/>
            <person name="Lapidus A."/>
            <person name="Lindquist E."/>
            <person name="Lipzen A."/>
            <person name="Meier-Kolthoff J.P."/>
            <person name="Ohm R.A."/>
            <person name="Otillar R.P."/>
            <person name="Pangilinan J."/>
            <person name="Peng Y."/>
            <person name="Rokas A."/>
            <person name="Rosa C.A."/>
            <person name="Scheuner C."/>
            <person name="Sibirny A.A."/>
            <person name="Slot J.C."/>
            <person name="Stielow J.B."/>
            <person name="Sun H."/>
            <person name="Kurtzman C.P."/>
            <person name="Blackwell M."/>
            <person name="Grigoriev I.V."/>
            <person name="Jeffries T.W."/>
        </authorList>
    </citation>
    <scope>NUCLEOTIDE SEQUENCE [LARGE SCALE GENOMIC DNA]</scope>
    <source>
        <strain evidence="10">DSM 1968</strain>
    </source>
</reference>
<feature type="transmembrane region" description="Helical" evidence="8">
    <location>
        <begin position="115"/>
        <end position="134"/>
    </location>
</feature>
<proteinExistence type="inferred from homology"/>
<evidence type="ECO:0000256" key="6">
    <source>
        <dbReference type="ARBA" id="ARBA00023136"/>
    </source>
</evidence>
<protein>
    <submittedName>
        <fullName evidence="9">Aquaporin</fullName>
    </submittedName>
</protein>
<evidence type="ECO:0000256" key="7">
    <source>
        <dbReference type="RuleBase" id="RU000477"/>
    </source>
</evidence>
<keyword evidence="10" id="KW-1185">Reference proteome</keyword>
<keyword evidence="5 8" id="KW-1133">Transmembrane helix</keyword>
<feature type="transmembrane region" description="Helical" evidence="8">
    <location>
        <begin position="205"/>
        <end position="222"/>
    </location>
</feature>